<comment type="caution">
    <text evidence="3">The sequence shown here is derived from an EMBL/GenBank/DDBJ whole genome shotgun (WGS) entry which is preliminary data.</text>
</comment>
<organism evidence="3">
    <name type="scientific">marine sediment metagenome</name>
    <dbReference type="NCBI Taxonomy" id="412755"/>
    <lineage>
        <taxon>unclassified sequences</taxon>
        <taxon>metagenomes</taxon>
        <taxon>ecological metagenomes</taxon>
    </lineage>
</organism>
<evidence type="ECO:0000259" key="2">
    <source>
        <dbReference type="PROSITE" id="PS50893"/>
    </source>
</evidence>
<dbReference type="PANTHER" id="PTHR42781">
    <property type="entry name" value="SPERMIDINE/PUTRESCINE IMPORT ATP-BINDING PROTEIN POTA"/>
    <property type="match status" value="1"/>
</dbReference>
<sequence>NDIPAWERSTAFVFQSYAVWPFMNVFNNIAYGLRLRKMPKNQIKEKVNKVVRMLGLDGMEKRRPDQLSGGQLQRVALARALVVESPVLLLDEPLSGLDAKVRVEVRREIRRLQKMLGITMVYVTHDQEEALVISDRIAVMNKGMVKQIGSPFEIYSHPRTAFVASFVGTTNSIEGKVLSKKGNIAVMELGKGLSIKGEVDERIKEGQDVMLFIRPQDIEIRTVIQSGKLPTELEGNLFQITFVGNMIRYEVRISEEGTLTVEVHNPRKYKILKEGSRVIININPGSVTVIPC</sequence>
<name>A0A0F8Y5C7_9ZZZZ</name>
<proteinExistence type="predicted"/>
<dbReference type="InterPro" id="IPR017871">
    <property type="entry name" value="ABC_transporter-like_CS"/>
</dbReference>
<keyword evidence="1" id="KW-0813">Transport</keyword>
<evidence type="ECO:0000313" key="3">
    <source>
        <dbReference type="EMBL" id="KKK76483.1"/>
    </source>
</evidence>
<dbReference type="AlphaFoldDB" id="A0A0F8Y5C7"/>
<accession>A0A0F8Y5C7</accession>
<dbReference type="GO" id="GO:0043190">
    <property type="term" value="C:ATP-binding cassette (ABC) transporter complex"/>
    <property type="evidence" value="ECO:0007669"/>
    <property type="project" value="InterPro"/>
</dbReference>
<dbReference type="InterPro" id="IPR027417">
    <property type="entry name" value="P-loop_NTPase"/>
</dbReference>
<dbReference type="SUPFAM" id="SSF50331">
    <property type="entry name" value="MOP-like"/>
    <property type="match status" value="1"/>
</dbReference>
<protein>
    <recommendedName>
        <fullName evidence="2">ABC transporter domain-containing protein</fullName>
    </recommendedName>
</protein>
<dbReference type="Gene3D" id="2.40.50.100">
    <property type="match status" value="1"/>
</dbReference>
<dbReference type="InterPro" id="IPR050093">
    <property type="entry name" value="ABC_SmlMolc_Importer"/>
</dbReference>
<dbReference type="Pfam" id="PF08402">
    <property type="entry name" value="TOBE_2"/>
    <property type="match status" value="1"/>
</dbReference>
<gene>
    <name evidence="3" type="ORF">LCGC14_2863190</name>
</gene>
<dbReference type="InterPro" id="IPR003439">
    <property type="entry name" value="ABC_transporter-like_ATP-bd"/>
</dbReference>
<dbReference type="SUPFAM" id="SSF52540">
    <property type="entry name" value="P-loop containing nucleoside triphosphate hydrolases"/>
    <property type="match status" value="1"/>
</dbReference>
<dbReference type="Pfam" id="PF00005">
    <property type="entry name" value="ABC_tran"/>
    <property type="match status" value="1"/>
</dbReference>
<evidence type="ECO:0000256" key="1">
    <source>
        <dbReference type="ARBA" id="ARBA00022448"/>
    </source>
</evidence>
<dbReference type="Gene3D" id="3.40.50.300">
    <property type="entry name" value="P-loop containing nucleotide triphosphate hydrolases"/>
    <property type="match status" value="1"/>
</dbReference>
<dbReference type="GO" id="GO:0016887">
    <property type="term" value="F:ATP hydrolysis activity"/>
    <property type="evidence" value="ECO:0007669"/>
    <property type="project" value="InterPro"/>
</dbReference>
<dbReference type="InterPro" id="IPR013611">
    <property type="entry name" value="Transp-assoc_OB_typ2"/>
</dbReference>
<dbReference type="EMBL" id="LAZR01055384">
    <property type="protein sequence ID" value="KKK76483.1"/>
    <property type="molecule type" value="Genomic_DNA"/>
</dbReference>
<dbReference type="InterPro" id="IPR008995">
    <property type="entry name" value="Mo/tungstate-bd_C_term_dom"/>
</dbReference>
<dbReference type="PANTHER" id="PTHR42781:SF4">
    <property type="entry name" value="SPERMIDINE_PUTRESCINE IMPORT ATP-BINDING PROTEIN POTA"/>
    <property type="match status" value="1"/>
</dbReference>
<dbReference type="PROSITE" id="PS50893">
    <property type="entry name" value="ABC_TRANSPORTER_2"/>
    <property type="match status" value="1"/>
</dbReference>
<dbReference type="GO" id="GO:0005524">
    <property type="term" value="F:ATP binding"/>
    <property type="evidence" value="ECO:0007669"/>
    <property type="project" value="InterPro"/>
</dbReference>
<dbReference type="GO" id="GO:0022857">
    <property type="term" value="F:transmembrane transporter activity"/>
    <property type="evidence" value="ECO:0007669"/>
    <property type="project" value="InterPro"/>
</dbReference>
<reference evidence="3" key="1">
    <citation type="journal article" date="2015" name="Nature">
        <title>Complex archaea that bridge the gap between prokaryotes and eukaryotes.</title>
        <authorList>
            <person name="Spang A."/>
            <person name="Saw J.H."/>
            <person name="Jorgensen S.L."/>
            <person name="Zaremba-Niedzwiedzka K."/>
            <person name="Martijn J."/>
            <person name="Lind A.E."/>
            <person name="van Eijk R."/>
            <person name="Schleper C."/>
            <person name="Guy L."/>
            <person name="Ettema T.J."/>
        </authorList>
    </citation>
    <scope>NUCLEOTIDE SEQUENCE</scope>
</reference>
<feature type="domain" description="ABC transporter" evidence="2">
    <location>
        <begin position="3"/>
        <end position="167"/>
    </location>
</feature>
<feature type="non-terminal residue" evidence="3">
    <location>
        <position position="1"/>
    </location>
</feature>
<dbReference type="PROSITE" id="PS00211">
    <property type="entry name" value="ABC_TRANSPORTER_1"/>
    <property type="match status" value="1"/>
</dbReference>